<dbReference type="AlphaFoldDB" id="A0A9N9EJS0"/>
<evidence type="ECO:0000313" key="2">
    <source>
        <dbReference type="Proteomes" id="UP000789759"/>
    </source>
</evidence>
<proteinExistence type="predicted"/>
<dbReference type="Proteomes" id="UP000789759">
    <property type="component" value="Unassembled WGS sequence"/>
</dbReference>
<accession>A0A9N9EJS0</accession>
<sequence length="54" mass="6466">MKSYFTVNLAQMLALADIYACTRIFDSHRLQINDYIFYARLYTSYNRLSINDTF</sequence>
<name>A0A9N9EJS0_9GLOM</name>
<comment type="caution">
    <text evidence="1">The sequence shown here is derived from an EMBL/GenBank/DDBJ whole genome shotgun (WGS) entry which is preliminary data.</text>
</comment>
<organism evidence="1 2">
    <name type="scientific">Cetraspora pellucida</name>
    <dbReference type="NCBI Taxonomy" id="1433469"/>
    <lineage>
        <taxon>Eukaryota</taxon>
        <taxon>Fungi</taxon>
        <taxon>Fungi incertae sedis</taxon>
        <taxon>Mucoromycota</taxon>
        <taxon>Glomeromycotina</taxon>
        <taxon>Glomeromycetes</taxon>
        <taxon>Diversisporales</taxon>
        <taxon>Gigasporaceae</taxon>
        <taxon>Cetraspora</taxon>
    </lineage>
</organism>
<keyword evidence="2" id="KW-1185">Reference proteome</keyword>
<dbReference type="EMBL" id="CAJVQA010008769">
    <property type="protein sequence ID" value="CAG8676881.1"/>
    <property type="molecule type" value="Genomic_DNA"/>
</dbReference>
<gene>
    <name evidence="1" type="ORF">CPELLU_LOCUS10568</name>
</gene>
<reference evidence="1" key="1">
    <citation type="submission" date="2021-06" db="EMBL/GenBank/DDBJ databases">
        <authorList>
            <person name="Kallberg Y."/>
            <person name="Tangrot J."/>
            <person name="Rosling A."/>
        </authorList>
    </citation>
    <scope>NUCLEOTIDE SEQUENCE</scope>
    <source>
        <strain evidence="1">FL966</strain>
    </source>
</reference>
<protein>
    <submittedName>
        <fullName evidence="1">6733_t:CDS:1</fullName>
    </submittedName>
</protein>
<evidence type="ECO:0000313" key="1">
    <source>
        <dbReference type="EMBL" id="CAG8676881.1"/>
    </source>
</evidence>